<proteinExistence type="predicted"/>
<feature type="signal peptide" evidence="1">
    <location>
        <begin position="1"/>
        <end position="28"/>
    </location>
</feature>
<sequence>MQPHLALLAFTVATTALWLPSNENQARALEKREDHCVDAYNNVDMFDCAKPEGHVLHPDGTCGRIGDFKADSTRCNVYCEVRRRSFLGPKQTPTDTFGDLQSPGMALVISEGVEVSITQGFSIGLDATWRDAVTLGVSFEYSVTNTNTKSIQREGEASDEFWNKWVFWPVMTMTCGNDPGDPGFQYDTRVQGEPPSCDNSQLTTVENVCSTVPLRNPDGYAKSVWSLEYVMEDGTPVPLEKQPESYQAAMRLSPDSNAANPEDVLNDVLGEVTDQLSPFASTAEHVIKRWSS</sequence>
<evidence type="ECO:0000313" key="2">
    <source>
        <dbReference type="EMBL" id="KAJ3567876.1"/>
    </source>
</evidence>
<keyword evidence="1" id="KW-0732">Signal</keyword>
<comment type="caution">
    <text evidence="2">The sequence shown here is derived from an EMBL/GenBank/DDBJ whole genome shotgun (WGS) entry which is preliminary data.</text>
</comment>
<protein>
    <submittedName>
        <fullName evidence="2">Uncharacterized protein</fullName>
    </submittedName>
</protein>
<dbReference type="EMBL" id="JANPWZ010001193">
    <property type="protein sequence ID" value="KAJ3567876.1"/>
    <property type="molecule type" value="Genomic_DNA"/>
</dbReference>
<organism evidence="2 3">
    <name type="scientific">Xylaria arbuscula</name>
    <dbReference type="NCBI Taxonomy" id="114810"/>
    <lineage>
        <taxon>Eukaryota</taxon>
        <taxon>Fungi</taxon>
        <taxon>Dikarya</taxon>
        <taxon>Ascomycota</taxon>
        <taxon>Pezizomycotina</taxon>
        <taxon>Sordariomycetes</taxon>
        <taxon>Xylariomycetidae</taxon>
        <taxon>Xylariales</taxon>
        <taxon>Xylariaceae</taxon>
        <taxon>Xylaria</taxon>
    </lineage>
</organism>
<evidence type="ECO:0000313" key="3">
    <source>
        <dbReference type="Proteomes" id="UP001148614"/>
    </source>
</evidence>
<dbReference type="AlphaFoldDB" id="A0A9W8NC71"/>
<accession>A0A9W8NC71</accession>
<reference evidence="2" key="1">
    <citation type="submission" date="2022-07" db="EMBL/GenBank/DDBJ databases">
        <title>Genome Sequence of Xylaria arbuscula.</title>
        <authorList>
            <person name="Buettner E."/>
        </authorList>
    </citation>
    <scope>NUCLEOTIDE SEQUENCE</scope>
    <source>
        <strain evidence="2">VT107</strain>
    </source>
</reference>
<gene>
    <name evidence="2" type="ORF">NPX13_g6619</name>
</gene>
<dbReference type="Proteomes" id="UP001148614">
    <property type="component" value="Unassembled WGS sequence"/>
</dbReference>
<evidence type="ECO:0000256" key="1">
    <source>
        <dbReference type="SAM" id="SignalP"/>
    </source>
</evidence>
<name>A0A9W8NC71_9PEZI</name>
<keyword evidence="3" id="KW-1185">Reference proteome</keyword>
<feature type="chain" id="PRO_5040891973" evidence="1">
    <location>
        <begin position="29"/>
        <end position="292"/>
    </location>
</feature>